<organism evidence="2 3">
    <name type="scientific">Tistlia consotensis USBA 355</name>
    <dbReference type="NCBI Taxonomy" id="560819"/>
    <lineage>
        <taxon>Bacteria</taxon>
        <taxon>Pseudomonadati</taxon>
        <taxon>Pseudomonadota</taxon>
        <taxon>Alphaproteobacteria</taxon>
        <taxon>Rhodospirillales</taxon>
        <taxon>Rhodovibrionaceae</taxon>
        <taxon>Tistlia</taxon>
    </lineage>
</organism>
<dbReference type="RefSeq" id="WP_085120710.1">
    <property type="nucleotide sequence ID" value="NZ_FWZX01000001.1"/>
</dbReference>
<dbReference type="Pfam" id="PF05721">
    <property type="entry name" value="PhyH"/>
    <property type="match status" value="1"/>
</dbReference>
<dbReference type="SUPFAM" id="SSF51197">
    <property type="entry name" value="Clavaminate synthase-like"/>
    <property type="match status" value="1"/>
</dbReference>
<keyword evidence="2" id="KW-0560">Oxidoreductase</keyword>
<dbReference type="AlphaFoldDB" id="A0A1Y6B940"/>
<keyword evidence="2" id="KW-0223">Dioxygenase</keyword>
<proteinExistence type="predicted"/>
<evidence type="ECO:0000256" key="1">
    <source>
        <dbReference type="ARBA" id="ARBA00001954"/>
    </source>
</evidence>
<gene>
    <name evidence="2" type="ORF">SAMN05428998_101364</name>
</gene>
<evidence type="ECO:0000313" key="3">
    <source>
        <dbReference type="Proteomes" id="UP000192917"/>
    </source>
</evidence>
<protein>
    <submittedName>
        <fullName evidence="2">Ectoine hydroxylase-related dioxygenase, phytanoyl-CoA dioxygenase (PhyH) family</fullName>
    </submittedName>
</protein>
<dbReference type="GO" id="GO:0005506">
    <property type="term" value="F:iron ion binding"/>
    <property type="evidence" value="ECO:0007669"/>
    <property type="project" value="UniProtKB-ARBA"/>
</dbReference>
<dbReference type="Gene3D" id="2.60.120.620">
    <property type="entry name" value="q2cbj1_9rhob like domain"/>
    <property type="match status" value="1"/>
</dbReference>
<dbReference type="Proteomes" id="UP000192917">
    <property type="component" value="Unassembled WGS sequence"/>
</dbReference>
<dbReference type="GO" id="GO:0016706">
    <property type="term" value="F:2-oxoglutarate-dependent dioxygenase activity"/>
    <property type="evidence" value="ECO:0007669"/>
    <property type="project" value="UniProtKB-ARBA"/>
</dbReference>
<sequence length="317" mass="35537">MSAVDTSPRIDLEEAMRKLEQDGYAVLENVLRPEELKLYSDTVDRLMAEERAHPPVPRDGLADPEQDALIRDYYLGHYTVSEAEADRLVARARHERARNRNTPWPVPYGKVSKNFIHLPTLFDQDQSQRVWQIISKAPEMAPVVENPAVLGLVRHMLGEDCNLHDYQATSIGPHTGGGAWHVDAPLGQIPEPLPEFPLMIQTVWLLDDFTADNGATRVMPGSHRYRKSPTWLHGSLEGEVVLTAPAGSVALWLSNTWHRSGPNDTDGPRRALICNYNRSWLRGFTDFVATLDPAVADSFSPTVRYLLGYGARAPECR</sequence>
<keyword evidence="3" id="KW-1185">Reference proteome</keyword>
<name>A0A1Y6B940_9PROT</name>
<dbReference type="PANTHER" id="PTHR20883">
    <property type="entry name" value="PHYTANOYL-COA DIOXYGENASE DOMAIN CONTAINING 1"/>
    <property type="match status" value="1"/>
</dbReference>
<dbReference type="InterPro" id="IPR008775">
    <property type="entry name" value="Phytyl_CoA_dOase-like"/>
</dbReference>
<accession>A0A1Y6B940</accession>
<reference evidence="2 3" key="1">
    <citation type="submission" date="2017-04" db="EMBL/GenBank/DDBJ databases">
        <authorList>
            <person name="Afonso C.L."/>
            <person name="Miller P.J."/>
            <person name="Scott M.A."/>
            <person name="Spackman E."/>
            <person name="Goraichik I."/>
            <person name="Dimitrov K.M."/>
            <person name="Suarez D.L."/>
            <person name="Swayne D.E."/>
        </authorList>
    </citation>
    <scope>NUCLEOTIDE SEQUENCE [LARGE SCALE GENOMIC DNA]</scope>
    <source>
        <strain evidence="2 3">USBA 355</strain>
    </source>
</reference>
<dbReference type="PANTHER" id="PTHR20883:SF48">
    <property type="entry name" value="ECTOINE DIOXYGENASE"/>
    <property type="match status" value="1"/>
</dbReference>
<dbReference type="STRING" id="560819.SAMN05428998_101364"/>
<evidence type="ECO:0000313" key="2">
    <source>
        <dbReference type="EMBL" id="SME91092.1"/>
    </source>
</evidence>
<comment type="cofactor">
    <cofactor evidence="1">
        <name>Fe(2+)</name>
        <dbReference type="ChEBI" id="CHEBI:29033"/>
    </cofactor>
</comment>
<dbReference type="EMBL" id="FWZX01000001">
    <property type="protein sequence ID" value="SME91092.1"/>
    <property type="molecule type" value="Genomic_DNA"/>
</dbReference>